<dbReference type="AlphaFoldDB" id="A0A9D4BWA5"/>
<reference evidence="1" key="2">
    <citation type="submission" date="2020-11" db="EMBL/GenBank/DDBJ databases">
        <authorList>
            <person name="McCartney M.A."/>
            <person name="Auch B."/>
            <person name="Kono T."/>
            <person name="Mallez S."/>
            <person name="Becker A."/>
            <person name="Gohl D.M."/>
            <person name="Silverstein K.A.T."/>
            <person name="Koren S."/>
            <person name="Bechman K.B."/>
            <person name="Herman A."/>
            <person name="Abrahante J.E."/>
            <person name="Garbe J."/>
        </authorList>
    </citation>
    <scope>NUCLEOTIDE SEQUENCE</scope>
    <source>
        <strain evidence="1">Duluth1</strain>
        <tissue evidence="1">Whole animal</tissue>
    </source>
</reference>
<gene>
    <name evidence="1" type="ORF">DPMN_071456</name>
</gene>
<keyword evidence="2" id="KW-1185">Reference proteome</keyword>
<dbReference type="EMBL" id="JAIWYP010000014">
    <property type="protein sequence ID" value="KAH3711782.1"/>
    <property type="molecule type" value="Genomic_DNA"/>
</dbReference>
<name>A0A9D4BWA5_DREPO</name>
<accession>A0A9D4BWA5</accession>
<comment type="caution">
    <text evidence="1">The sequence shown here is derived from an EMBL/GenBank/DDBJ whole genome shotgun (WGS) entry which is preliminary data.</text>
</comment>
<reference evidence="1" key="1">
    <citation type="journal article" date="2019" name="bioRxiv">
        <title>The Genome of the Zebra Mussel, Dreissena polymorpha: A Resource for Invasive Species Research.</title>
        <authorList>
            <person name="McCartney M.A."/>
            <person name="Auch B."/>
            <person name="Kono T."/>
            <person name="Mallez S."/>
            <person name="Zhang Y."/>
            <person name="Obille A."/>
            <person name="Becker A."/>
            <person name="Abrahante J.E."/>
            <person name="Garbe J."/>
            <person name="Badalamenti J.P."/>
            <person name="Herman A."/>
            <person name="Mangelson H."/>
            <person name="Liachko I."/>
            <person name="Sullivan S."/>
            <person name="Sone E.D."/>
            <person name="Koren S."/>
            <person name="Silverstein K.A.T."/>
            <person name="Beckman K.B."/>
            <person name="Gohl D.M."/>
        </authorList>
    </citation>
    <scope>NUCLEOTIDE SEQUENCE</scope>
    <source>
        <strain evidence="1">Duluth1</strain>
        <tissue evidence="1">Whole animal</tissue>
    </source>
</reference>
<evidence type="ECO:0000313" key="1">
    <source>
        <dbReference type="EMBL" id="KAH3711782.1"/>
    </source>
</evidence>
<proteinExistence type="predicted"/>
<dbReference type="Proteomes" id="UP000828390">
    <property type="component" value="Unassembled WGS sequence"/>
</dbReference>
<evidence type="ECO:0000313" key="2">
    <source>
        <dbReference type="Proteomes" id="UP000828390"/>
    </source>
</evidence>
<sequence>MAAVFVNVKRNKNKNWNVSETTILVDRCVEGYSLLFASHSSSVTEAKKDVFWTETVEM</sequence>
<protein>
    <submittedName>
        <fullName evidence="1">Uncharacterized protein</fullName>
    </submittedName>
</protein>
<organism evidence="1 2">
    <name type="scientific">Dreissena polymorpha</name>
    <name type="common">Zebra mussel</name>
    <name type="synonym">Mytilus polymorpha</name>
    <dbReference type="NCBI Taxonomy" id="45954"/>
    <lineage>
        <taxon>Eukaryota</taxon>
        <taxon>Metazoa</taxon>
        <taxon>Spiralia</taxon>
        <taxon>Lophotrochozoa</taxon>
        <taxon>Mollusca</taxon>
        <taxon>Bivalvia</taxon>
        <taxon>Autobranchia</taxon>
        <taxon>Heteroconchia</taxon>
        <taxon>Euheterodonta</taxon>
        <taxon>Imparidentia</taxon>
        <taxon>Neoheterodontei</taxon>
        <taxon>Myida</taxon>
        <taxon>Dreissenoidea</taxon>
        <taxon>Dreissenidae</taxon>
        <taxon>Dreissena</taxon>
    </lineage>
</organism>